<name>A0ABR7YZ90_9PSED</name>
<comment type="caution">
    <text evidence="1">The sequence shown here is derived from an EMBL/GenBank/DDBJ whole genome shotgun (WGS) entry which is preliminary data.</text>
</comment>
<gene>
    <name evidence="1" type="ORF">HAQ05_07215</name>
</gene>
<protein>
    <submittedName>
        <fullName evidence="1">Uncharacterized protein</fullName>
    </submittedName>
</protein>
<reference evidence="1 2" key="1">
    <citation type="journal article" date="2020" name="Insects">
        <title>Bacteria Belonging to Pseudomonas typographi sp. nov. from the Bark Beetle Ips typographus Have Genomic Potential to Aid in the Host Ecology.</title>
        <authorList>
            <person name="Peral-Aranega E."/>
            <person name="Saati-Santamaria Z."/>
            <person name="Kolarik M."/>
            <person name="Rivas R."/>
            <person name="Garcia-Fraile P."/>
        </authorList>
    </citation>
    <scope>NUCLEOTIDE SEQUENCE [LARGE SCALE GENOMIC DNA]</scope>
    <source>
        <strain evidence="1 2">CA3A</strain>
    </source>
</reference>
<proteinExistence type="predicted"/>
<accession>A0ABR7YZ90</accession>
<organism evidence="1 2">
    <name type="scientific">Pseudomonas typographi</name>
    <dbReference type="NCBI Taxonomy" id="2715964"/>
    <lineage>
        <taxon>Bacteria</taxon>
        <taxon>Pseudomonadati</taxon>
        <taxon>Pseudomonadota</taxon>
        <taxon>Gammaproteobacteria</taxon>
        <taxon>Pseudomonadales</taxon>
        <taxon>Pseudomonadaceae</taxon>
        <taxon>Pseudomonas</taxon>
    </lineage>
</organism>
<dbReference type="Proteomes" id="UP000805841">
    <property type="component" value="Unassembled WGS sequence"/>
</dbReference>
<evidence type="ECO:0000313" key="1">
    <source>
        <dbReference type="EMBL" id="MBD1598490.1"/>
    </source>
</evidence>
<evidence type="ECO:0000313" key="2">
    <source>
        <dbReference type="Proteomes" id="UP000805841"/>
    </source>
</evidence>
<dbReference type="EMBL" id="JAAOCA010000007">
    <property type="protein sequence ID" value="MBD1598490.1"/>
    <property type="molecule type" value="Genomic_DNA"/>
</dbReference>
<sequence length="243" mass="26846">MTAAHKPFALPPLELPQRCRAGIGAEAASQLCLRVGRDALLEPGDLVEVFIDDRFATALIVKPEHLGRPLVFQVRNAVQQSGRVRLRYEVLRAGHYSAHSPVTLLLAKLEYPGGAPLHEGEEENQFLPPICFPRALSVRQARQHGGLPFYLPAYPNMAAGDEITVRWGDERFDLPPLLPRQVGQPVQGTIPLAALRQVRPGRWQDVTWSAVDRVGNHSRWAPCQALELPTDEEVDSGGEPTRA</sequence>
<keyword evidence="2" id="KW-1185">Reference proteome</keyword>
<dbReference type="RefSeq" id="WP_190418880.1">
    <property type="nucleotide sequence ID" value="NZ_JAAOCA010000007.1"/>
</dbReference>